<accession>A0A2S3QY47</accession>
<evidence type="ECO:0000313" key="2">
    <source>
        <dbReference type="EMBL" id="POB43840.1"/>
    </source>
</evidence>
<evidence type="ECO:0000313" key="3">
    <source>
        <dbReference type="Proteomes" id="UP000237466"/>
    </source>
</evidence>
<proteinExistence type="predicted"/>
<dbReference type="KEGG" id="vvl:VV93_v1c30130"/>
<dbReference type="EMBL" id="CP019291">
    <property type="protein sequence ID" value="AXX61311.1"/>
    <property type="molecule type" value="Genomic_DNA"/>
</dbReference>
<dbReference type="RefSeq" id="WP_011082068.1">
    <property type="nucleotide sequence ID" value="NZ_CBCSFK010000002.1"/>
</dbReference>
<evidence type="ECO:0000313" key="1">
    <source>
        <dbReference type="EMBL" id="AXX61311.1"/>
    </source>
</evidence>
<evidence type="ECO:0000313" key="4">
    <source>
        <dbReference type="Proteomes" id="UP000263418"/>
    </source>
</evidence>
<dbReference type="AlphaFoldDB" id="A0A2S3QY47"/>
<dbReference type="Proteomes" id="UP000263418">
    <property type="component" value="Chromosome 2"/>
</dbReference>
<dbReference type="Proteomes" id="UP000237466">
    <property type="component" value="Unassembled WGS sequence"/>
</dbReference>
<name>A0A2S3QY47_VIBVL</name>
<protein>
    <submittedName>
        <fullName evidence="2">Transcriptional regulator</fullName>
    </submittedName>
</protein>
<reference evidence="2 3" key="2">
    <citation type="journal article" date="2018" name="Front. Microbiol.">
        <title>Phylogeny of Vibrio vulnificus from the Analysis of the Core-Genome: Implications for Intra-Species Taxonomy.</title>
        <authorList>
            <person name="Roig F.J."/>
            <person name="Gonzalez-Candelas F."/>
            <person name="Sanjuan E."/>
            <person name="Fouz B."/>
            <person name="Feil E.J."/>
            <person name="Llorens C."/>
            <person name="Baker-Austin C."/>
            <person name="Oliver J.D."/>
            <person name="Danin-Poleg Y."/>
            <person name="Gibas C.J."/>
            <person name="Kashi Y."/>
            <person name="Gulig P.A."/>
            <person name="Morrison S.S."/>
            <person name="Amaro C."/>
        </authorList>
    </citation>
    <scope>NUCLEOTIDE SEQUENCE [LARGE SCALE GENOMIC DNA]</scope>
    <source>
        <strain evidence="2 3">CECT4608</strain>
    </source>
</reference>
<gene>
    <name evidence="2" type="ORF">CRN52_19090</name>
    <name evidence="1" type="ORF">FORC53_2972</name>
</gene>
<sequence length="155" mass="18339">MDLSIWLNNISTWYQDRKHDQGDTLKTIIFSAPDSVFGPELSDDQSKAIACWLDGCLRLFQQHRYLNPECAFEFLNYTSSQLERVACDHNTDMAIRDWCMKRLQHMAVLSLEFCNQQEDQQNWLTRAHCLIEGHVKLMEALAWNEPRKHDQVIWH</sequence>
<dbReference type="EMBL" id="PDGH01000126">
    <property type="protein sequence ID" value="POB43840.1"/>
    <property type="molecule type" value="Genomic_DNA"/>
</dbReference>
<organism evidence="2 3">
    <name type="scientific">Vibrio vulnificus</name>
    <dbReference type="NCBI Taxonomy" id="672"/>
    <lineage>
        <taxon>Bacteria</taxon>
        <taxon>Pseudomonadati</taxon>
        <taxon>Pseudomonadota</taxon>
        <taxon>Gammaproteobacteria</taxon>
        <taxon>Vibrionales</taxon>
        <taxon>Vibrionaceae</taxon>
        <taxon>Vibrio</taxon>
    </lineage>
</organism>
<dbReference type="OMA" id="ETRKHDQ"/>
<reference evidence="1 4" key="1">
    <citation type="submission" date="2017-01" db="EMBL/GenBank/DDBJ databases">
        <title>Complete Genome Sequence of Vibrio vulnificus FORC_053.</title>
        <authorList>
            <consortium name="Food-borne Pathogen Omics Research Center"/>
            <person name="Chung H.Y."/>
            <person name="Na E.J."/>
            <person name="Song J.S."/>
            <person name="Kim H."/>
            <person name="Lee J.-H."/>
            <person name="Ryu S."/>
            <person name="Choi S.H."/>
        </authorList>
    </citation>
    <scope>NUCLEOTIDE SEQUENCE [LARGE SCALE GENOMIC DNA]</scope>
    <source>
        <strain evidence="1 4">FORC_053</strain>
    </source>
</reference>